<dbReference type="AlphaFoldDB" id="A0A1E5WL10"/>
<comment type="caution">
    <text evidence="1">The sequence shown here is derived from an EMBL/GenBank/DDBJ whole genome shotgun (WGS) entry which is preliminary data.</text>
</comment>
<name>A0A1E5WL10_9POAL</name>
<evidence type="ECO:0000313" key="2">
    <source>
        <dbReference type="Proteomes" id="UP000095767"/>
    </source>
</evidence>
<sequence>LIDLALIIRWEASPQTRPYIRSRGHGVAKNNLPMGDQQ</sequence>
<proteinExistence type="predicted"/>
<gene>
    <name evidence="1" type="ORF">BAE44_0000943</name>
</gene>
<accession>A0A1E5WL10</accession>
<dbReference type="Proteomes" id="UP000095767">
    <property type="component" value="Unassembled WGS sequence"/>
</dbReference>
<evidence type="ECO:0000313" key="1">
    <source>
        <dbReference type="EMBL" id="OEL38038.1"/>
    </source>
</evidence>
<organism evidence="1 2">
    <name type="scientific">Dichanthelium oligosanthes</name>
    <dbReference type="NCBI Taxonomy" id="888268"/>
    <lineage>
        <taxon>Eukaryota</taxon>
        <taxon>Viridiplantae</taxon>
        <taxon>Streptophyta</taxon>
        <taxon>Embryophyta</taxon>
        <taxon>Tracheophyta</taxon>
        <taxon>Spermatophyta</taxon>
        <taxon>Magnoliopsida</taxon>
        <taxon>Liliopsida</taxon>
        <taxon>Poales</taxon>
        <taxon>Poaceae</taxon>
        <taxon>PACMAD clade</taxon>
        <taxon>Panicoideae</taxon>
        <taxon>Panicodae</taxon>
        <taxon>Paniceae</taxon>
        <taxon>Dichantheliinae</taxon>
        <taxon>Dichanthelium</taxon>
    </lineage>
</organism>
<dbReference type="EMBL" id="LWDX02003206">
    <property type="protein sequence ID" value="OEL38038.1"/>
    <property type="molecule type" value="Genomic_DNA"/>
</dbReference>
<feature type="non-terminal residue" evidence="1">
    <location>
        <position position="1"/>
    </location>
</feature>
<keyword evidence="2" id="KW-1185">Reference proteome</keyword>
<protein>
    <submittedName>
        <fullName evidence="1">Uncharacterized protein</fullName>
    </submittedName>
</protein>
<reference evidence="1 2" key="1">
    <citation type="submission" date="2016-09" db="EMBL/GenBank/DDBJ databases">
        <title>The draft genome of Dichanthelium oligosanthes: A C3 panicoid grass species.</title>
        <authorList>
            <person name="Studer A.J."/>
            <person name="Schnable J.C."/>
            <person name="Brutnell T.P."/>
        </authorList>
    </citation>
    <scope>NUCLEOTIDE SEQUENCE [LARGE SCALE GENOMIC DNA]</scope>
    <source>
        <strain evidence="2">cv. Kellogg 1175</strain>
        <tissue evidence="1">Leaf</tissue>
    </source>
</reference>